<dbReference type="AlphaFoldDB" id="A0AAV5TQY2"/>
<keyword evidence="2" id="KW-1185">Reference proteome</keyword>
<gene>
    <name evidence="1" type="ORF">PENTCL1PPCAC_18824</name>
</gene>
<proteinExistence type="predicted"/>
<evidence type="ECO:0000313" key="1">
    <source>
        <dbReference type="EMBL" id="GMS96649.1"/>
    </source>
</evidence>
<accession>A0AAV5TQY2</accession>
<dbReference type="Proteomes" id="UP001432027">
    <property type="component" value="Unassembled WGS sequence"/>
</dbReference>
<evidence type="ECO:0000313" key="2">
    <source>
        <dbReference type="Proteomes" id="UP001432027"/>
    </source>
</evidence>
<reference evidence="1" key="1">
    <citation type="submission" date="2023-10" db="EMBL/GenBank/DDBJ databases">
        <title>Genome assembly of Pristionchus species.</title>
        <authorList>
            <person name="Yoshida K."/>
            <person name="Sommer R.J."/>
        </authorList>
    </citation>
    <scope>NUCLEOTIDE SEQUENCE</scope>
    <source>
        <strain evidence="1">RS0144</strain>
    </source>
</reference>
<sequence>MYSHTLDNITQDVSLFFGILRHTVNILHRKGLLHITIRSDNADWKHTIRTGWIHSVQSCRSVLLVPDPGQIFMDLV</sequence>
<name>A0AAV5TQY2_9BILA</name>
<comment type="caution">
    <text evidence="1">The sequence shown here is derived from an EMBL/GenBank/DDBJ whole genome shotgun (WGS) entry which is preliminary data.</text>
</comment>
<organism evidence="1 2">
    <name type="scientific">Pristionchus entomophagus</name>
    <dbReference type="NCBI Taxonomy" id="358040"/>
    <lineage>
        <taxon>Eukaryota</taxon>
        <taxon>Metazoa</taxon>
        <taxon>Ecdysozoa</taxon>
        <taxon>Nematoda</taxon>
        <taxon>Chromadorea</taxon>
        <taxon>Rhabditida</taxon>
        <taxon>Rhabditina</taxon>
        <taxon>Diplogasteromorpha</taxon>
        <taxon>Diplogasteroidea</taxon>
        <taxon>Neodiplogasteridae</taxon>
        <taxon>Pristionchus</taxon>
    </lineage>
</organism>
<protein>
    <submittedName>
        <fullName evidence="1">Uncharacterized protein</fullName>
    </submittedName>
</protein>
<dbReference type="EMBL" id="BTSX01000004">
    <property type="protein sequence ID" value="GMS96649.1"/>
    <property type="molecule type" value="Genomic_DNA"/>
</dbReference>